<dbReference type="Proteomes" id="UP000285123">
    <property type="component" value="Unassembled WGS sequence"/>
</dbReference>
<dbReference type="AlphaFoldDB" id="A0A423PRT1"/>
<protein>
    <submittedName>
        <fullName evidence="1">Uncharacterized protein</fullName>
    </submittedName>
</protein>
<comment type="caution">
    <text evidence="1">The sequence shown here is derived from an EMBL/GenBank/DDBJ whole genome shotgun (WGS) entry which is preliminary data.</text>
</comment>
<sequence length="93" mass="11195">MSTRDNIISLSEVRWKYHGCQHKRLRVDEQLATVECRDCGEKLNPVHVIARMAKEESLWRRRLDALRAVRQKLEKRQRCKCDHCGRMTRIHVR</sequence>
<name>A0A423PRT1_9GAMM</name>
<evidence type="ECO:0000313" key="1">
    <source>
        <dbReference type="EMBL" id="ROO28231.1"/>
    </source>
</evidence>
<organism evidence="1 2">
    <name type="scientific">Salinisphaera orenii YIM 95161</name>
    <dbReference type="NCBI Taxonomy" id="1051139"/>
    <lineage>
        <taxon>Bacteria</taxon>
        <taxon>Pseudomonadati</taxon>
        <taxon>Pseudomonadota</taxon>
        <taxon>Gammaproteobacteria</taxon>
        <taxon>Salinisphaerales</taxon>
        <taxon>Salinisphaeraceae</taxon>
        <taxon>Salinisphaera</taxon>
    </lineage>
</organism>
<evidence type="ECO:0000313" key="2">
    <source>
        <dbReference type="Proteomes" id="UP000285123"/>
    </source>
</evidence>
<dbReference type="EMBL" id="AYKF01000088">
    <property type="protein sequence ID" value="ROO28231.1"/>
    <property type="molecule type" value="Genomic_DNA"/>
</dbReference>
<proteinExistence type="predicted"/>
<reference evidence="1 2" key="1">
    <citation type="submission" date="2013-10" db="EMBL/GenBank/DDBJ databases">
        <title>Salinisphaera halophila YIM 95161 Genome Sequencing.</title>
        <authorList>
            <person name="Lai Q."/>
            <person name="Li C."/>
            <person name="Shao Z."/>
        </authorList>
    </citation>
    <scope>NUCLEOTIDE SEQUENCE [LARGE SCALE GENOMIC DNA]</scope>
    <source>
        <strain evidence="1 2">YIM 95161</strain>
    </source>
</reference>
<accession>A0A423PRT1</accession>
<dbReference type="RefSeq" id="WP_148045548.1">
    <property type="nucleotide sequence ID" value="NZ_AYKF01000088.1"/>
</dbReference>
<dbReference type="OrthoDB" id="7068898at2"/>
<gene>
    <name evidence="1" type="ORF">SAHL_10740</name>
</gene>